<dbReference type="InterPro" id="IPR018768">
    <property type="entry name" value="DUF2344"/>
</dbReference>
<evidence type="ECO:0000259" key="1">
    <source>
        <dbReference type="Pfam" id="PF10105"/>
    </source>
</evidence>
<accession>A0ABW9QWN6</accession>
<dbReference type="NCBIfam" id="TIGR03936">
    <property type="entry name" value="sam_1_link_chp"/>
    <property type="match status" value="1"/>
</dbReference>
<sequence>MARVRIRFTKLGKVRWTSHRDVARMWERALRRVQAPLAYSQGFSPRPPISFGLALPTGHESLAEYLDVELADGEAGAAVVGDLPALTGRLSAALPEGVDAAAAAVLLPGASSLQEEVTSCTWEWTAVDAGGGTLDPAGLAGRCGELLA</sequence>
<comment type="caution">
    <text evidence="2">The sequence shown here is derived from an EMBL/GenBank/DDBJ whole genome shotgun (WGS) entry which is preliminary data.</text>
</comment>
<organism evidence="2 3">
    <name type="scientific">Acidiferrimicrobium australe</name>
    <dbReference type="NCBI Taxonomy" id="2664430"/>
    <lineage>
        <taxon>Bacteria</taxon>
        <taxon>Bacillati</taxon>
        <taxon>Actinomycetota</taxon>
        <taxon>Acidimicrobiia</taxon>
        <taxon>Acidimicrobiales</taxon>
        <taxon>Acidimicrobiaceae</taxon>
        <taxon>Acidiferrimicrobium</taxon>
    </lineage>
</organism>
<feature type="non-terminal residue" evidence="2">
    <location>
        <position position="148"/>
    </location>
</feature>
<reference evidence="2 3" key="1">
    <citation type="submission" date="2019-11" db="EMBL/GenBank/DDBJ databases">
        <title>Acidiferrimicrobium australis gen. nov., sp. nov., an acidophilic and obligately heterotrophic, member of the Actinobacteria that catalyses dissimilatory oxido- reduction of iron isolated from metal-rich acidic water in Chile.</title>
        <authorList>
            <person name="Gonzalez D."/>
            <person name="Huber K."/>
            <person name="Hedrich S."/>
            <person name="Rojas-Villalobos C."/>
            <person name="Quatrini R."/>
            <person name="Dinamarca M.A."/>
            <person name="Schwarz A."/>
            <person name="Canales C."/>
            <person name="Nancucheo I."/>
        </authorList>
    </citation>
    <scope>NUCLEOTIDE SEQUENCE [LARGE SCALE GENOMIC DNA]</scope>
    <source>
        <strain evidence="2 3">USS-CCA1</strain>
    </source>
</reference>
<dbReference type="EMBL" id="WJHE01000845">
    <property type="protein sequence ID" value="MST34087.1"/>
    <property type="molecule type" value="Genomic_DNA"/>
</dbReference>
<dbReference type="Pfam" id="PF10105">
    <property type="entry name" value="DUF2344"/>
    <property type="match status" value="1"/>
</dbReference>
<name>A0ABW9QWN6_9ACTN</name>
<evidence type="ECO:0000313" key="2">
    <source>
        <dbReference type="EMBL" id="MST34087.1"/>
    </source>
</evidence>
<proteinExistence type="predicted"/>
<dbReference type="Proteomes" id="UP000437736">
    <property type="component" value="Unassembled WGS sequence"/>
</dbReference>
<feature type="domain" description="DUF2344" evidence="1">
    <location>
        <begin position="3"/>
        <end position="124"/>
    </location>
</feature>
<gene>
    <name evidence="2" type="ORF">GHK86_15330</name>
</gene>
<protein>
    <submittedName>
        <fullName evidence="2">DUF2344 domain-containing protein</fullName>
    </submittedName>
</protein>
<evidence type="ECO:0000313" key="3">
    <source>
        <dbReference type="Proteomes" id="UP000437736"/>
    </source>
</evidence>
<keyword evidence="3" id="KW-1185">Reference proteome</keyword>